<dbReference type="Pfam" id="PF16153">
    <property type="entry name" value="DUF4861"/>
    <property type="match status" value="1"/>
</dbReference>
<dbReference type="AlphaFoldDB" id="A0A4R0MYQ1"/>
<evidence type="ECO:0000313" key="3">
    <source>
        <dbReference type="Proteomes" id="UP000291117"/>
    </source>
</evidence>
<dbReference type="RefSeq" id="WP_131610842.1">
    <property type="nucleotide sequence ID" value="NZ_SJSM01000015.1"/>
</dbReference>
<keyword evidence="3" id="KW-1185">Reference proteome</keyword>
<evidence type="ECO:0000313" key="2">
    <source>
        <dbReference type="EMBL" id="TCC91104.1"/>
    </source>
</evidence>
<sequence length="375" mass="41685">MKKIIGLLLLFPALYAPVMAQTKATITVSNPSKLDRTNAVVPVSWSSIVAKYPRLDTANFKVLNSATKKEIPFQLERRGQTEVQNLLVQVSLKANGSAKLTIVPGKPAAITKKTFGRYVPERYDDFAWENDKVAFRMYGKALENRKDNAFGTDVWVKRTNKLIINEWYKTGDYHTDHGDGMDYYSVGLTLGAGDVAPIVKDSIFFAKNYHYWKVLDNGPLRTTFELGYDAWDVAGKSVKVTKTISLDAGSHMNRIEAAYSYSGDALPVVVGIVKRKEPGTILMDEAQGIVGYWEPQHGVDGTTGVATIVLGEQLSMGTDKMHLLTRTLAKGNQPVVYYNGSAWSKGNEITNAQGWFNYLNNFKKQLEQPLKVSVL</sequence>
<dbReference type="GO" id="GO:0005975">
    <property type="term" value="P:carbohydrate metabolic process"/>
    <property type="evidence" value="ECO:0007669"/>
    <property type="project" value="InterPro"/>
</dbReference>
<proteinExistence type="predicted"/>
<accession>A0A4R0MYQ1</accession>
<feature type="chain" id="PRO_5020502579" evidence="1">
    <location>
        <begin position="21"/>
        <end position="375"/>
    </location>
</feature>
<protein>
    <submittedName>
        <fullName evidence="2">DUF4861 domain-containing protein</fullName>
    </submittedName>
</protein>
<dbReference type="EMBL" id="SJSM01000015">
    <property type="protein sequence ID" value="TCC91104.1"/>
    <property type="molecule type" value="Genomic_DNA"/>
</dbReference>
<gene>
    <name evidence="2" type="ORF">EZ444_19585</name>
</gene>
<comment type="caution">
    <text evidence="2">The sequence shown here is derived from an EMBL/GenBank/DDBJ whole genome shotgun (WGS) entry which is preliminary data.</text>
</comment>
<dbReference type="Proteomes" id="UP000291117">
    <property type="component" value="Unassembled WGS sequence"/>
</dbReference>
<dbReference type="SUPFAM" id="SSF74650">
    <property type="entry name" value="Galactose mutarotase-like"/>
    <property type="match status" value="1"/>
</dbReference>
<dbReference type="InterPro" id="IPR011013">
    <property type="entry name" value="Gal_mutarotase_sf_dom"/>
</dbReference>
<reference evidence="2 3" key="1">
    <citation type="submission" date="2019-02" db="EMBL/GenBank/DDBJ databases">
        <title>Pedobacter sp. RP-3-8 sp. nov., isolated from Arctic soil.</title>
        <authorList>
            <person name="Dahal R.H."/>
        </authorList>
    </citation>
    <scope>NUCLEOTIDE SEQUENCE [LARGE SCALE GENOMIC DNA]</scope>
    <source>
        <strain evidence="2 3">RP-3-8</strain>
    </source>
</reference>
<dbReference type="GO" id="GO:0003824">
    <property type="term" value="F:catalytic activity"/>
    <property type="evidence" value="ECO:0007669"/>
    <property type="project" value="InterPro"/>
</dbReference>
<dbReference type="InterPro" id="IPR032342">
    <property type="entry name" value="DUF4861"/>
</dbReference>
<evidence type="ECO:0000256" key="1">
    <source>
        <dbReference type="SAM" id="SignalP"/>
    </source>
</evidence>
<name>A0A4R0MYQ1_9SPHI</name>
<keyword evidence="1" id="KW-0732">Signal</keyword>
<organism evidence="2 3">
    <name type="scientific">Pedobacter hiemivivus</name>
    <dbReference type="NCBI Taxonomy" id="2530454"/>
    <lineage>
        <taxon>Bacteria</taxon>
        <taxon>Pseudomonadati</taxon>
        <taxon>Bacteroidota</taxon>
        <taxon>Sphingobacteriia</taxon>
        <taxon>Sphingobacteriales</taxon>
        <taxon>Sphingobacteriaceae</taxon>
        <taxon>Pedobacter</taxon>
    </lineage>
</organism>
<feature type="signal peptide" evidence="1">
    <location>
        <begin position="1"/>
        <end position="20"/>
    </location>
</feature>
<dbReference type="GO" id="GO:0030246">
    <property type="term" value="F:carbohydrate binding"/>
    <property type="evidence" value="ECO:0007669"/>
    <property type="project" value="InterPro"/>
</dbReference>
<dbReference type="OrthoDB" id="9800230at2"/>